<keyword evidence="1 2" id="KW-0694">RNA-binding</keyword>
<gene>
    <name evidence="4" type="ORF">DENIS_1342</name>
</gene>
<dbReference type="InterPro" id="IPR001890">
    <property type="entry name" value="RNA-binding_CRM"/>
</dbReference>
<evidence type="ECO:0000256" key="1">
    <source>
        <dbReference type="ARBA" id="ARBA00022884"/>
    </source>
</evidence>
<protein>
    <submittedName>
        <fullName evidence="4">RNA-binding protein</fullName>
    </submittedName>
</protein>
<evidence type="ECO:0000313" key="4">
    <source>
        <dbReference type="EMBL" id="GBC60390.1"/>
    </source>
</evidence>
<dbReference type="InterPro" id="IPR051925">
    <property type="entry name" value="RNA-binding_domain"/>
</dbReference>
<dbReference type="AlphaFoldDB" id="A0A401FTV9"/>
<dbReference type="SMART" id="SM01103">
    <property type="entry name" value="CRS1_YhbY"/>
    <property type="match status" value="1"/>
</dbReference>
<dbReference type="Gene3D" id="3.30.110.60">
    <property type="entry name" value="YhbY-like"/>
    <property type="match status" value="1"/>
</dbReference>
<sequence length="103" mass="11926">MTELRSFQKKYLRGLAHSMKPVVQIGQRGLTKAVLQSVDAALDTHELIKVKFIECKEKELKKEITDQIETRMNCALTGMIGHIAIFYRQQSDPERRQITLPER</sequence>
<dbReference type="RefSeq" id="WP_124327813.1">
    <property type="nucleotide sequence ID" value="NZ_BEXT01000001.1"/>
</dbReference>
<comment type="caution">
    <text evidence="4">The sequence shown here is derived from an EMBL/GenBank/DDBJ whole genome shotgun (WGS) entry which is preliminary data.</text>
</comment>
<dbReference type="GO" id="GO:0003723">
    <property type="term" value="F:RNA binding"/>
    <property type="evidence" value="ECO:0007669"/>
    <property type="project" value="UniProtKB-UniRule"/>
</dbReference>
<dbReference type="PANTHER" id="PTHR40065">
    <property type="entry name" value="RNA-BINDING PROTEIN YHBY"/>
    <property type="match status" value="1"/>
</dbReference>
<dbReference type="Proteomes" id="UP000288096">
    <property type="component" value="Unassembled WGS sequence"/>
</dbReference>
<dbReference type="InterPro" id="IPR035920">
    <property type="entry name" value="YhbY-like_sf"/>
</dbReference>
<evidence type="ECO:0000259" key="3">
    <source>
        <dbReference type="PROSITE" id="PS51295"/>
    </source>
</evidence>
<reference evidence="5" key="2">
    <citation type="submission" date="2019-01" db="EMBL/GenBank/DDBJ databases">
        <title>Genome sequence of Desulfonema ishimotonii strain Tokyo 01.</title>
        <authorList>
            <person name="Fukui M."/>
        </authorList>
    </citation>
    <scope>NUCLEOTIDE SEQUENCE [LARGE SCALE GENOMIC DNA]</scope>
    <source>
        <strain evidence="5">Tokyo 01</strain>
    </source>
</reference>
<reference evidence="5" key="1">
    <citation type="submission" date="2017-11" db="EMBL/GenBank/DDBJ databases">
        <authorList>
            <person name="Watanabe M."/>
            <person name="Kojima H."/>
        </authorList>
    </citation>
    <scope>NUCLEOTIDE SEQUENCE [LARGE SCALE GENOMIC DNA]</scope>
    <source>
        <strain evidence="5">Tokyo 01</strain>
    </source>
</reference>
<feature type="domain" description="CRM" evidence="3">
    <location>
        <begin position="2"/>
        <end position="99"/>
    </location>
</feature>
<keyword evidence="5" id="KW-1185">Reference proteome</keyword>
<accession>A0A401FTV9</accession>
<name>A0A401FTV9_9BACT</name>
<organism evidence="4 5">
    <name type="scientific">Desulfonema ishimotonii</name>
    <dbReference type="NCBI Taxonomy" id="45657"/>
    <lineage>
        <taxon>Bacteria</taxon>
        <taxon>Pseudomonadati</taxon>
        <taxon>Thermodesulfobacteriota</taxon>
        <taxon>Desulfobacteria</taxon>
        <taxon>Desulfobacterales</taxon>
        <taxon>Desulfococcaceae</taxon>
        <taxon>Desulfonema</taxon>
    </lineage>
</organism>
<dbReference type="PANTHER" id="PTHR40065:SF3">
    <property type="entry name" value="RNA-BINDING PROTEIN YHBY"/>
    <property type="match status" value="1"/>
</dbReference>
<dbReference type="OrthoDB" id="9797519at2"/>
<evidence type="ECO:0000256" key="2">
    <source>
        <dbReference type="PROSITE-ProRule" id="PRU00626"/>
    </source>
</evidence>
<dbReference type="PROSITE" id="PS51295">
    <property type="entry name" value="CRM"/>
    <property type="match status" value="1"/>
</dbReference>
<evidence type="ECO:0000313" key="5">
    <source>
        <dbReference type="Proteomes" id="UP000288096"/>
    </source>
</evidence>
<proteinExistence type="predicted"/>
<dbReference type="SUPFAM" id="SSF75471">
    <property type="entry name" value="YhbY-like"/>
    <property type="match status" value="1"/>
</dbReference>
<dbReference type="EMBL" id="BEXT01000001">
    <property type="protein sequence ID" value="GBC60390.1"/>
    <property type="molecule type" value="Genomic_DNA"/>
</dbReference>
<dbReference type="Pfam" id="PF01985">
    <property type="entry name" value="CRS1_YhbY"/>
    <property type="match status" value="1"/>
</dbReference>